<proteinExistence type="inferred from homology"/>
<keyword evidence="4" id="KW-0997">Cell inner membrane</keyword>
<evidence type="ECO:0000256" key="5">
    <source>
        <dbReference type="ARBA" id="ARBA00022692"/>
    </source>
</evidence>
<keyword evidence="5 9" id="KW-0812">Transmembrane</keyword>
<evidence type="ECO:0000256" key="2">
    <source>
        <dbReference type="ARBA" id="ARBA00022448"/>
    </source>
</evidence>
<feature type="domain" description="Tripartite ATP-independent periplasmic transporters DctQ component" evidence="10">
    <location>
        <begin position="23"/>
        <end position="152"/>
    </location>
</feature>
<feature type="transmembrane region" description="Helical" evidence="9">
    <location>
        <begin position="47"/>
        <end position="64"/>
    </location>
</feature>
<dbReference type="Pfam" id="PF04290">
    <property type="entry name" value="DctQ"/>
    <property type="match status" value="1"/>
</dbReference>
<accession>A0ABR7NEX7</accession>
<evidence type="ECO:0000256" key="4">
    <source>
        <dbReference type="ARBA" id="ARBA00022519"/>
    </source>
</evidence>
<dbReference type="EMBL" id="JACRTB010000002">
    <property type="protein sequence ID" value="MBC8574966.1"/>
    <property type="molecule type" value="Genomic_DNA"/>
</dbReference>
<feature type="transmembrane region" description="Helical" evidence="9">
    <location>
        <begin position="85"/>
        <end position="106"/>
    </location>
</feature>
<evidence type="ECO:0000256" key="3">
    <source>
        <dbReference type="ARBA" id="ARBA00022475"/>
    </source>
</evidence>
<dbReference type="InterPro" id="IPR007387">
    <property type="entry name" value="TRAP_DctQ"/>
</dbReference>
<evidence type="ECO:0000256" key="6">
    <source>
        <dbReference type="ARBA" id="ARBA00022989"/>
    </source>
</evidence>
<evidence type="ECO:0000256" key="8">
    <source>
        <dbReference type="ARBA" id="ARBA00038436"/>
    </source>
</evidence>
<feature type="transmembrane region" description="Helical" evidence="9">
    <location>
        <begin position="126"/>
        <end position="144"/>
    </location>
</feature>
<evidence type="ECO:0000256" key="9">
    <source>
        <dbReference type="SAM" id="Phobius"/>
    </source>
</evidence>
<comment type="caution">
    <text evidence="11">The sequence shown here is derived from an EMBL/GenBank/DDBJ whole genome shotgun (WGS) entry which is preliminary data.</text>
</comment>
<dbReference type="Proteomes" id="UP000658131">
    <property type="component" value="Unassembled WGS sequence"/>
</dbReference>
<name>A0ABR7NEX7_9FIRM</name>
<evidence type="ECO:0000256" key="1">
    <source>
        <dbReference type="ARBA" id="ARBA00004429"/>
    </source>
</evidence>
<evidence type="ECO:0000256" key="7">
    <source>
        <dbReference type="ARBA" id="ARBA00023136"/>
    </source>
</evidence>
<evidence type="ECO:0000259" key="10">
    <source>
        <dbReference type="Pfam" id="PF04290"/>
    </source>
</evidence>
<comment type="subcellular location">
    <subcellularLocation>
        <location evidence="1">Cell inner membrane</location>
        <topology evidence="1">Multi-pass membrane protein</topology>
    </subcellularLocation>
</comment>
<dbReference type="RefSeq" id="WP_262398661.1">
    <property type="nucleotide sequence ID" value="NZ_JACRTB010000002.1"/>
</dbReference>
<organism evidence="11 12">
    <name type="scientific">Yanshouia hominis</name>
    <dbReference type="NCBI Taxonomy" id="2763673"/>
    <lineage>
        <taxon>Bacteria</taxon>
        <taxon>Bacillati</taxon>
        <taxon>Bacillota</taxon>
        <taxon>Clostridia</taxon>
        <taxon>Eubacteriales</taxon>
        <taxon>Oscillospiraceae</taxon>
        <taxon>Yanshouia</taxon>
    </lineage>
</organism>
<keyword evidence="3" id="KW-1003">Cell membrane</keyword>
<dbReference type="PANTHER" id="PTHR35011:SF2">
    <property type="entry name" value="2,3-DIKETO-L-GULONATE TRAP TRANSPORTER SMALL PERMEASE PROTEIN YIAM"/>
    <property type="match status" value="1"/>
</dbReference>
<dbReference type="PANTHER" id="PTHR35011">
    <property type="entry name" value="2,3-DIKETO-L-GULONATE TRAP TRANSPORTER SMALL PERMEASE PROTEIN YIAM"/>
    <property type="match status" value="1"/>
</dbReference>
<evidence type="ECO:0000313" key="12">
    <source>
        <dbReference type="Proteomes" id="UP000658131"/>
    </source>
</evidence>
<sequence>MKTVTKVVDGVIKTLMATSAFVLFLVTFLQVVFRFILKSPLAWSQDVIRLCFTYLVFLGAAWCVREKAHLNIDVVISCLKPKLRAALELVINIALCGFFIFLAYYGWKFAVTGKTQLAPYLPVPMFYYYLSVPISAVLMLYYMVPHIIGQVKNFGGAQEEGN</sequence>
<keyword evidence="6 9" id="KW-1133">Transmembrane helix</keyword>
<dbReference type="InterPro" id="IPR055348">
    <property type="entry name" value="DctQ"/>
</dbReference>
<evidence type="ECO:0000313" key="11">
    <source>
        <dbReference type="EMBL" id="MBC8574966.1"/>
    </source>
</evidence>
<feature type="transmembrane region" description="Helical" evidence="9">
    <location>
        <begin position="12"/>
        <end position="35"/>
    </location>
</feature>
<reference evidence="11 12" key="1">
    <citation type="submission" date="2020-08" db="EMBL/GenBank/DDBJ databases">
        <title>Genome public.</title>
        <authorList>
            <person name="Liu C."/>
            <person name="Sun Q."/>
        </authorList>
    </citation>
    <scope>NUCLEOTIDE SEQUENCE [LARGE SCALE GENOMIC DNA]</scope>
    <source>
        <strain evidence="11 12">BX1</strain>
    </source>
</reference>
<gene>
    <name evidence="11" type="ORF">H8717_00875</name>
</gene>
<keyword evidence="12" id="KW-1185">Reference proteome</keyword>
<keyword evidence="7 9" id="KW-0472">Membrane</keyword>
<comment type="similarity">
    <text evidence="8">Belongs to the TRAP transporter small permease family.</text>
</comment>
<protein>
    <submittedName>
        <fullName evidence="11">TRAP transporter small permease</fullName>
    </submittedName>
</protein>
<keyword evidence="2" id="KW-0813">Transport</keyword>